<comment type="subcellular location">
    <subcellularLocation>
        <location evidence="10">Cell outer membrane</location>
        <topology evidence="10">Multi-pass membrane protein</topology>
    </subcellularLocation>
</comment>
<evidence type="ECO:0000256" key="8">
    <source>
        <dbReference type="ARBA" id="ARBA00023136"/>
    </source>
</evidence>
<dbReference type="Pfam" id="PF02530">
    <property type="entry name" value="Porin_2"/>
    <property type="match status" value="1"/>
</dbReference>
<dbReference type="GO" id="GO:0009279">
    <property type="term" value="C:cell outer membrane"/>
    <property type="evidence" value="ECO:0007669"/>
    <property type="project" value="UniProtKB-SubCell"/>
</dbReference>
<keyword evidence="2 10" id="KW-0813">Transport</keyword>
<sequence>MTLIKSILLGSAAAIVAVAGAQAADLPTKKAAPVAQYVKICNVGGITGWTLPGSDTCVKFSGYITAQVEGGNLSTQYNQGGYSSVYNAYVGGGGSDPTTLAKLATGVVSTGGTITGGTASGGASSQRILVEGSRSQGNDTWSRNAIGWTTRANFGFDMASNTAYGPLIGHFDLNANMGSGFDNTGSAVLVNTAYLTWAGITA</sequence>
<keyword evidence="9 10" id="KW-0998">Cell outer membrane</keyword>
<dbReference type="RefSeq" id="WP_210209101.1">
    <property type="nucleotide sequence ID" value="NZ_QNRK01000081.1"/>
</dbReference>
<feature type="signal peptide" evidence="10">
    <location>
        <begin position="1"/>
        <end position="23"/>
    </location>
</feature>
<evidence type="ECO:0000256" key="5">
    <source>
        <dbReference type="ARBA" id="ARBA00022729"/>
    </source>
</evidence>
<evidence type="ECO:0000256" key="1">
    <source>
        <dbReference type="ARBA" id="ARBA00009521"/>
    </source>
</evidence>
<proteinExistence type="inferred from homology"/>
<evidence type="ECO:0000256" key="9">
    <source>
        <dbReference type="ARBA" id="ARBA00023237"/>
    </source>
</evidence>
<comment type="similarity">
    <text evidence="1 10">Belongs to the alphaproteobacteria porin family.</text>
</comment>
<evidence type="ECO:0000256" key="7">
    <source>
        <dbReference type="ARBA" id="ARBA00023114"/>
    </source>
</evidence>
<comment type="caution">
    <text evidence="11">The sequence shown here is derived from an EMBL/GenBank/DDBJ whole genome shotgun (WGS) entry which is preliminary data.</text>
</comment>
<feature type="non-terminal residue" evidence="11">
    <location>
        <position position="202"/>
    </location>
</feature>
<dbReference type="GO" id="GO:0015288">
    <property type="term" value="F:porin activity"/>
    <property type="evidence" value="ECO:0007669"/>
    <property type="project" value="UniProtKB-KW"/>
</dbReference>
<dbReference type="GO" id="GO:0006811">
    <property type="term" value="P:monoatomic ion transport"/>
    <property type="evidence" value="ECO:0007669"/>
    <property type="project" value="UniProtKB-KW"/>
</dbReference>
<dbReference type="Proteomes" id="UP000253529">
    <property type="component" value="Unassembled WGS sequence"/>
</dbReference>
<keyword evidence="8 10" id="KW-0472">Membrane</keyword>
<comment type="function">
    <text evidence="10">Forms passive diffusion pores that allow small molecular weight hydrophilic materials across the outer membrane.</text>
</comment>
<keyword evidence="12" id="KW-1185">Reference proteome</keyword>
<evidence type="ECO:0000313" key="12">
    <source>
        <dbReference type="Proteomes" id="UP000253529"/>
    </source>
</evidence>
<keyword evidence="6 10" id="KW-0406">Ion transport</keyword>
<keyword evidence="3 10" id="KW-1134">Transmembrane beta strand</keyword>
<gene>
    <name evidence="11" type="ORF">DFR50_1811</name>
</gene>
<dbReference type="InterPro" id="IPR003684">
    <property type="entry name" value="Porin_alphabac"/>
</dbReference>
<reference evidence="11 12" key="1">
    <citation type="submission" date="2018-06" db="EMBL/GenBank/DDBJ databases">
        <title>Genomic Encyclopedia of Type Strains, Phase IV (KMG-IV): sequencing the most valuable type-strain genomes for metagenomic binning, comparative biology and taxonomic classification.</title>
        <authorList>
            <person name="Goeker M."/>
        </authorList>
    </citation>
    <scope>NUCLEOTIDE SEQUENCE [LARGE SCALE GENOMIC DNA]</scope>
    <source>
        <strain evidence="11 12">DSM 24875</strain>
    </source>
</reference>
<keyword evidence="5 10" id="KW-0732">Signal</keyword>
<keyword evidence="7 10" id="KW-0626">Porin</keyword>
<comment type="domain">
    <text evidence="10">Consists of 16-stranded beta-barrel sheets, with large surface-exposed loops, that form a transmembrane pore at the center of each barrel. The pore is partially ocluded by a peptide loop that folds into the pore lumen.</text>
</comment>
<dbReference type="EMBL" id="QNRK01000081">
    <property type="protein sequence ID" value="RBP00026.1"/>
    <property type="molecule type" value="Genomic_DNA"/>
</dbReference>
<name>A0A366ED92_9HYPH</name>
<dbReference type="AlphaFoldDB" id="A0A366ED92"/>
<evidence type="ECO:0000256" key="3">
    <source>
        <dbReference type="ARBA" id="ARBA00022452"/>
    </source>
</evidence>
<accession>A0A366ED92</accession>
<organism evidence="11 12">
    <name type="scientific">Roseiarcus fermentans</name>
    <dbReference type="NCBI Taxonomy" id="1473586"/>
    <lineage>
        <taxon>Bacteria</taxon>
        <taxon>Pseudomonadati</taxon>
        <taxon>Pseudomonadota</taxon>
        <taxon>Alphaproteobacteria</taxon>
        <taxon>Hyphomicrobiales</taxon>
        <taxon>Roseiarcaceae</taxon>
        <taxon>Roseiarcus</taxon>
    </lineage>
</organism>
<evidence type="ECO:0000313" key="11">
    <source>
        <dbReference type="EMBL" id="RBP00026.1"/>
    </source>
</evidence>
<dbReference type="GO" id="GO:0046930">
    <property type="term" value="C:pore complex"/>
    <property type="evidence" value="ECO:0007669"/>
    <property type="project" value="UniProtKB-KW"/>
</dbReference>
<feature type="chain" id="PRO_5016476963" description="Porin" evidence="10">
    <location>
        <begin position="24"/>
        <end position="202"/>
    </location>
</feature>
<evidence type="ECO:0000256" key="4">
    <source>
        <dbReference type="ARBA" id="ARBA00022692"/>
    </source>
</evidence>
<evidence type="ECO:0000256" key="2">
    <source>
        <dbReference type="ARBA" id="ARBA00022448"/>
    </source>
</evidence>
<keyword evidence="4 10" id="KW-0812">Transmembrane</keyword>
<protein>
    <recommendedName>
        <fullName evidence="10">Porin</fullName>
    </recommendedName>
</protein>
<evidence type="ECO:0000256" key="10">
    <source>
        <dbReference type="RuleBase" id="RU364005"/>
    </source>
</evidence>
<evidence type="ECO:0000256" key="6">
    <source>
        <dbReference type="ARBA" id="ARBA00023065"/>
    </source>
</evidence>